<evidence type="ECO:0000313" key="3">
    <source>
        <dbReference type="EMBL" id="NME28994.1"/>
    </source>
</evidence>
<dbReference type="PANTHER" id="PTHR35579">
    <property type="entry name" value="CRISPR SYSTEM CMS ENDORIBONUCLEASE CSM3"/>
    <property type="match status" value="1"/>
</dbReference>
<name>A0A848BXM7_9FIRM</name>
<dbReference type="Pfam" id="PF03787">
    <property type="entry name" value="RAMPs"/>
    <property type="match status" value="2"/>
</dbReference>
<protein>
    <submittedName>
        <fullName evidence="3">CRISPR-associated protein</fullName>
    </submittedName>
</protein>
<comment type="caution">
    <text evidence="3">The sequence shown here is derived from an EMBL/GenBank/DDBJ whole genome shotgun (WGS) entry which is preliminary data.</text>
</comment>
<dbReference type="InterPro" id="IPR005537">
    <property type="entry name" value="RAMP_III_fam"/>
</dbReference>
<dbReference type="AlphaFoldDB" id="A0A848BXM7"/>
<dbReference type="GO" id="GO:0051607">
    <property type="term" value="P:defense response to virus"/>
    <property type="evidence" value="ECO:0007669"/>
    <property type="project" value="UniProtKB-KW"/>
</dbReference>
<dbReference type="Proteomes" id="UP000591071">
    <property type="component" value="Unassembled WGS sequence"/>
</dbReference>
<reference evidence="3 4" key="1">
    <citation type="submission" date="2020-04" db="EMBL/GenBank/DDBJ databases">
        <authorList>
            <person name="Hitch T.C.A."/>
            <person name="Wylensek D."/>
            <person name="Clavel T."/>
        </authorList>
    </citation>
    <scope>NUCLEOTIDE SEQUENCE [LARGE SCALE GENOMIC DNA]</scope>
    <source>
        <strain evidence="3 4">Oil-RF-744-FAT-WT-6-1</strain>
    </source>
</reference>
<sequence>MMNDIQNKAAICYQILIQGTLQLDSPLLIGTGKETDSPDADIHVLKDANDQPFIPGTSVAGVLRHIMLQENAEKGRLLFGYSENNGDTEQDSLQSAIAIQDILLENTEIVIRDGVCIDFYTGIAKEGQKYNYEAIERSLPDHMASGEFRMQVTLRQYLVDKLPDWKVMVQQLTNQLASGIQIGALTSKGFGRVSVPDIEAGIYDFTKFSDVRHWLLQEPAETIYKGQKKIQLQPGTFVITGHFSLKSSLLIRSQNIEKENLYVESSCNSYIGQGDDVDVVPMRSGSDYLIPGTTIKGVLRHHSDYILQSMGKENIMVNEIKDLMGCSDKQSIKKSRFFTDEVYINPESVTATAQTRNAIDRFTGSTMDAKLFTEKALWQTDKKKTTVTIRYTISQSHDWERGLALFLLKDLCTGHVAIGGDKAVGRGYLQGINAVIEYGESDGTLKTWQLSENGTVIQGNASELESYAAALVQYKGKEDKL</sequence>
<feature type="domain" description="CRISPR type III-associated protein" evidence="2">
    <location>
        <begin position="275"/>
        <end position="429"/>
    </location>
</feature>
<dbReference type="PANTHER" id="PTHR35579:SF6">
    <property type="entry name" value="DUF324 DOMAIN-CONTAINING PROTEIN"/>
    <property type="match status" value="1"/>
</dbReference>
<evidence type="ECO:0000256" key="1">
    <source>
        <dbReference type="ARBA" id="ARBA00023118"/>
    </source>
</evidence>
<evidence type="ECO:0000313" key="4">
    <source>
        <dbReference type="Proteomes" id="UP000591071"/>
    </source>
</evidence>
<feature type="domain" description="CRISPR type III-associated protein" evidence="2">
    <location>
        <begin position="20"/>
        <end position="194"/>
    </location>
</feature>
<proteinExistence type="predicted"/>
<accession>A0A848BXM7</accession>
<dbReference type="CDD" id="cd09726">
    <property type="entry name" value="RAMP_I_III"/>
    <property type="match status" value="1"/>
</dbReference>
<organism evidence="3 4">
    <name type="scientific">Megasphaera hexanoica</name>
    <dbReference type="NCBI Taxonomy" id="1675036"/>
    <lineage>
        <taxon>Bacteria</taxon>
        <taxon>Bacillati</taxon>
        <taxon>Bacillota</taxon>
        <taxon>Negativicutes</taxon>
        <taxon>Veillonellales</taxon>
        <taxon>Veillonellaceae</taxon>
        <taxon>Megasphaera</taxon>
    </lineage>
</organism>
<keyword evidence="1" id="KW-0051">Antiviral defense</keyword>
<dbReference type="InterPro" id="IPR052216">
    <property type="entry name" value="CRISPR_Csm3_endoribonuclease"/>
</dbReference>
<evidence type="ECO:0000259" key="2">
    <source>
        <dbReference type="Pfam" id="PF03787"/>
    </source>
</evidence>
<dbReference type="EMBL" id="JABAFG010000018">
    <property type="protein sequence ID" value="NME28994.1"/>
    <property type="molecule type" value="Genomic_DNA"/>
</dbReference>
<gene>
    <name evidence="3" type="ORF">HF872_10240</name>
</gene>
<dbReference type="RefSeq" id="WP_170087897.1">
    <property type="nucleotide sequence ID" value="NZ_JABAFG010000018.1"/>
</dbReference>